<keyword evidence="12 15" id="KW-0119">Carbohydrate metabolism</keyword>
<sequence>MRALLLLLAALAAVAVAQKDPHWVDGRNTIVHLFEWKFSDIAAECERFLGPMGYAGVQTSPVNEYLALPNNSPSRPWWERYQPVSYKIISRSGDESAFADMVRRCNNVGVRIYVDVVFNDMCATWSNPVGYGGDVPDPANKYYPAVSYSSENFHSTCSVNNYNDANNVRNCELSGLHDLDQSQSYVRGKIVDYLNTLVSHGVAGFRVDAAKHMWPADLEAIYAAVNDLSTDFFPSGTRPFFYQEVIDQTGTEAVKSSEYTGFGVVTEFKYGSMLSNAFKGNNPIHWLVNWGTAWGLLDSDSALAFIDNHDNQRGSGGGGDILTYKTAKLYKMAISFMLAWPYGITRVMSSYYFTNNDAGPPADGSGNILDVTINSDNTCGNGWVCEHRWRQIYSMVAFKNTVAGTSVTNWWDNGNQQIAFGRGNAGFIAFNDQYNTDFKQTLQTGLSQGTYCDVMSGSKSNGACTGKSVTVNGDGTAYIEILSSEDDGVLAIHSGSKL</sequence>
<evidence type="ECO:0000256" key="5">
    <source>
        <dbReference type="ARBA" id="ARBA00011245"/>
    </source>
</evidence>
<comment type="similarity">
    <text evidence="4 14">Belongs to the glycosyl hydrolase 13 family.</text>
</comment>
<dbReference type="AlphaFoldDB" id="A0AAN9V7X0"/>
<comment type="cofactor">
    <cofactor evidence="2">
        <name>Ca(2+)</name>
        <dbReference type="ChEBI" id="CHEBI:29108"/>
    </cofactor>
</comment>
<evidence type="ECO:0000256" key="12">
    <source>
        <dbReference type="ARBA" id="ARBA00023277"/>
    </source>
</evidence>
<evidence type="ECO:0000313" key="20">
    <source>
        <dbReference type="Proteomes" id="UP001378592"/>
    </source>
</evidence>
<keyword evidence="10" id="KW-1015">Disulfide bond</keyword>
<dbReference type="GO" id="GO:0046872">
    <property type="term" value="F:metal ion binding"/>
    <property type="evidence" value="ECO:0007669"/>
    <property type="project" value="UniProtKB-KW"/>
</dbReference>
<comment type="cofactor">
    <cofactor evidence="3">
        <name>chloride</name>
        <dbReference type="ChEBI" id="CHEBI:17996"/>
    </cofactor>
</comment>
<dbReference type="CDD" id="cd11317">
    <property type="entry name" value="AmyAc_bac_euk_AmyA"/>
    <property type="match status" value="1"/>
</dbReference>
<accession>A0AAN9V7X0</accession>
<evidence type="ECO:0000256" key="6">
    <source>
        <dbReference type="ARBA" id="ARBA00012595"/>
    </source>
</evidence>
<protein>
    <recommendedName>
        <fullName evidence="6 15">Alpha-amylase</fullName>
        <ecNumber evidence="6 15">3.2.1.1</ecNumber>
    </recommendedName>
</protein>
<organism evidence="19 20">
    <name type="scientific">Gryllus longicercus</name>
    <dbReference type="NCBI Taxonomy" id="2509291"/>
    <lineage>
        <taxon>Eukaryota</taxon>
        <taxon>Metazoa</taxon>
        <taxon>Ecdysozoa</taxon>
        <taxon>Arthropoda</taxon>
        <taxon>Hexapoda</taxon>
        <taxon>Insecta</taxon>
        <taxon>Pterygota</taxon>
        <taxon>Neoptera</taxon>
        <taxon>Polyneoptera</taxon>
        <taxon>Orthoptera</taxon>
        <taxon>Ensifera</taxon>
        <taxon>Gryllidea</taxon>
        <taxon>Grylloidea</taxon>
        <taxon>Gryllidae</taxon>
        <taxon>Gryllinae</taxon>
        <taxon>Gryllus</taxon>
    </lineage>
</organism>
<dbReference type="Proteomes" id="UP001378592">
    <property type="component" value="Unassembled WGS sequence"/>
</dbReference>
<dbReference type="PRINTS" id="PR00110">
    <property type="entry name" value="ALPHAAMYLASE"/>
</dbReference>
<gene>
    <name evidence="19" type="ORF">R5R35_005215</name>
</gene>
<dbReference type="SMART" id="SM00632">
    <property type="entry name" value="Aamy_C"/>
    <property type="match status" value="1"/>
</dbReference>
<dbReference type="InterPro" id="IPR006048">
    <property type="entry name" value="A-amylase/branching_C"/>
</dbReference>
<evidence type="ECO:0000256" key="1">
    <source>
        <dbReference type="ARBA" id="ARBA00000548"/>
    </source>
</evidence>
<evidence type="ECO:0000256" key="3">
    <source>
        <dbReference type="ARBA" id="ARBA00001923"/>
    </source>
</evidence>
<evidence type="ECO:0000256" key="14">
    <source>
        <dbReference type="RuleBase" id="RU003615"/>
    </source>
</evidence>
<evidence type="ECO:0000256" key="2">
    <source>
        <dbReference type="ARBA" id="ARBA00001913"/>
    </source>
</evidence>
<dbReference type="Pfam" id="PF02806">
    <property type="entry name" value="Alpha-amylase_C"/>
    <property type="match status" value="1"/>
</dbReference>
<evidence type="ECO:0000313" key="19">
    <source>
        <dbReference type="EMBL" id="KAK7790981.1"/>
    </source>
</evidence>
<evidence type="ECO:0000256" key="8">
    <source>
        <dbReference type="ARBA" id="ARBA00022801"/>
    </source>
</evidence>
<name>A0AAN9V7X0_9ORTH</name>
<feature type="signal peptide" evidence="16">
    <location>
        <begin position="1"/>
        <end position="17"/>
    </location>
</feature>
<keyword evidence="9" id="KW-0106">Calcium</keyword>
<dbReference type="EMBL" id="JAZDUA010000573">
    <property type="protein sequence ID" value="KAK7790981.1"/>
    <property type="molecule type" value="Genomic_DNA"/>
</dbReference>
<feature type="chain" id="PRO_5042855640" description="Alpha-amylase" evidence="16">
    <location>
        <begin position="18"/>
        <end position="498"/>
    </location>
</feature>
<evidence type="ECO:0000256" key="13">
    <source>
        <dbReference type="ARBA" id="ARBA00023295"/>
    </source>
</evidence>
<comment type="caution">
    <text evidence="19">The sequence shown here is derived from an EMBL/GenBank/DDBJ whole genome shotgun (WGS) entry which is preliminary data.</text>
</comment>
<evidence type="ECO:0000256" key="4">
    <source>
        <dbReference type="ARBA" id="ARBA00008061"/>
    </source>
</evidence>
<evidence type="ECO:0000256" key="10">
    <source>
        <dbReference type="ARBA" id="ARBA00023157"/>
    </source>
</evidence>
<dbReference type="InterPro" id="IPR013780">
    <property type="entry name" value="Glyco_hydro_b"/>
</dbReference>
<dbReference type="EC" id="3.2.1.1" evidence="6 15"/>
<dbReference type="GO" id="GO:0005975">
    <property type="term" value="P:carbohydrate metabolic process"/>
    <property type="evidence" value="ECO:0007669"/>
    <property type="project" value="InterPro"/>
</dbReference>
<dbReference type="InterPro" id="IPR006047">
    <property type="entry name" value="GH13_cat_dom"/>
</dbReference>
<evidence type="ECO:0000256" key="7">
    <source>
        <dbReference type="ARBA" id="ARBA00022723"/>
    </source>
</evidence>
<dbReference type="SUPFAM" id="SSF51445">
    <property type="entry name" value="(Trans)glycosidases"/>
    <property type="match status" value="1"/>
</dbReference>
<comment type="subunit">
    <text evidence="5">Monomer.</text>
</comment>
<dbReference type="InterPro" id="IPR031319">
    <property type="entry name" value="A-amylase_C"/>
</dbReference>
<evidence type="ECO:0000256" key="11">
    <source>
        <dbReference type="ARBA" id="ARBA00023214"/>
    </source>
</evidence>
<evidence type="ECO:0000259" key="18">
    <source>
        <dbReference type="SMART" id="SM00642"/>
    </source>
</evidence>
<dbReference type="Pfam" id="PF00128">
    <property type="entry name" value="Alpha-amylase"/>
    <property type="match status" value="1"/>
</dbReference>
<keyword evidence="20" id="KW-1185">Reference proteome</keyword>
<dbReference type="Gene3D" id="3.20.20.80">
    <property type="entry name" value="Glycosidases"/>
    <property type="match status" value="1"/>
</dbReference>
<evidence type="ECO:0000256" key="15">
    <source>
        <dbReference type="RuleBase" id="RU361134"/>
    </source>
</evidence>
<dbReference type="Gene3D" id="2.60.40.1180">
    <property type="entry name" value="Golgi alpha-mannosidase II"/>
    <property type="match status" value="1"/>
</dbReference>
<dbReference type="SUPFAM" id="SSF51011">
    <property type="entry name" value="Glycosyl hydrolase domain"/>
    <property type="match status" value="1"/>
</dbReference>
<feature type="domain" description="Glycosyl hydrolase family 13 catalytic" evidence="18">
    <location>
        <begin position="28"/>
        <end position="399"/>
    </location>
</feature>
<comment type="catalytic activity">
    <reaction evidence="1 15">
        <text>Endohydrolysis of (1-&gt;4)-alpha-D-glucosidic linkages in polysaccharides containing three or more (1-&gt;4)-alpha-linked D-glucose units.</text>
        <dbReference type="EC" id="3.2.1.1"/>
    </reaction>
</comment>
<dbReference type="PANTHER" id="PTHR43447">
    <property type="entry name" value="ALPHA-AMYLASE"/>
    <property type="match status" value="1"/>
</dbReference>
<dbReference type="InterPro" id="IPR017853">
    <property type="entry name" value="GH"/>
</dbReference>
<evidence type="ECO:0000259" key="17">
    <source>
        <dbReference type="SMART" id="SM00632"/>
    </source>
</evidence>
<evidence type="ECO:0000256" key="9">
    <source>
        <dbReference type="ARBA" id="ARBA00022837"/>
    </source>
</evidence>
<evidence type="ECO:0000256" key="16">
    <source>
        <dbReference type="SAM" id="SignalP"/>
    </source>
</evidence>
<keyword evidence="13 15" id="KW-0326">Glycosidase</keyword>
<dbReference type="SMART" id="SM00642">
    <property type="entry name" value="Aamy"/>
    <property type="match status" value="1"/>
</dbReference>
<keyword evidence="7" id="KW-0479">Metal-binding</keyword>
<reference evidence="19 20" key="1">
    <citation type="submission" date="2024-03" db="EMBL/GenBank/DDBJ databases">
        <title>The genome assembly and annotation of the cricket Gryllus longicercus Weissman &amp; Gray.</title>
        <authorList>
            <person name="Szrajer S."/>
            <person name="Gray D."/>
            <person name="Ylla G."/>
        </authorList>
    </citation>
    <scope>NUCLEOTIDE SEQUENCE [LARGE SCALE GENOMIC DNA]</scope>
    <source>
        <strain evidence="19">DAG 2021-001</strain>
        <tissue evidence="19">Whole body minus gut</tissue>
    </source>
</reference>
<dbReference type="InterPro" id="IPR006046">
    <property type="entry name" value="Alpha_amylase"/>
</dbReference>
<feature type="domain" description="Alpha-amylase C-terminal" evidence="17">
    <location>
        <begin position="408"/>
        <end position="497"/>
    </location>
</feature>
<keyword evidence="16" id="KW-0732">Signal</keyword>
<proteinExistence type="inferred from homology"/>
<dbReference type="GO" id="GO:0004556">
    <property type="term" value="F:alpha-amylase activity"/>
    <property type="evidence" value="ECO:0007669"/>
    <property type="project" value="UniProtKB-UniRule"/>
</dbReference>
<keyword evidence="8 15" id="KW-0378">Hydrolase</keyword>
<keyword evidence="11" id="KW-0868">Chloride</keyword>